<protein>
    <submittedName>
        <fullName evidence="3">Sporulation protein</fullName>
    </submittedName>
</protein>
<keyword evidence="4" id="KW-1185">Reference proteome</keyword>
<proteinExistence type="predicted"/>
<dbReference type="Proteomes" id="UP001241758">
    <property type="component" value="Unassembled WGS sequence"/>
</dbReference>
<reference evidence="3 4" key="1">
    <citation type="submission" date="2023-05" db="EMBL/GenBank/DDBJ databases">
        <title>Actinoplanes sp. NEAU-A12 genome sequencing.</title>
        <authorList>
            <person name="Wang Z.-S."/>
        </authorList>
    </citation>
    <scope>NUCLEOTIDE SEQUENCE [LARGE SCALE GENOMIC DNA]</scope>
    <source>
        <strain evidence="3 4">NEAU-A12</strain>
    </source>
</reference>
<gene>
    <name evidence="3" type="ORF">QLQ12_01040</name>
</gene>
<keyword evidence="2" id="KW-0812">Transmembrane</keyword>
<feature type="region of interest" description="Disordered" evidence="1">
    <location>
        <begin position="47"/>
        <end position="78"/>
    </location>
</feature>
<feature type="transmembrane region" description="Helical" evidence="2">
    <location>
        <begin position="105"/>
        <end position="124"/>
    </location>
</feature>
<dbReference type="RefSeq" id="WP_282756445.1">
    <property type="nucleotide sequence ID" value="NZ_JASCTH010000001.1"/>
</dbReference>
<evidence type="ECO:0000313" key="3">
    <source>
        <dbReference type="EMBL" id="MDI6097194.1"/>
    </source>
</evidence>
<comment type="caution">
    <text evidence="3">The sequence shown here is derived from an EMBL/GenBank/DDBJ whole genome shotgun (WGS) entry which is preliminary data.</text>
</comment>
<keyword evidence="2" id="KW-0472">Membrane</keyword>
<sequence length="129" mass="12888">MPSKLSASEILERAHTGTEAAVVGRVFGAPIERDGVTVVPVAVISGGGGGGGGGSGASPNPSPDGETPQGEGSGGGFGFSARPAGVYVIRNGDACWRPAVDVNKIVAGGQLIAIIALLVTRSIVRRRRR</sequence>
<feature type="compositionally biased region" description="Gly residues" evidence="1">
    <location>
        <begin position="47"/>
        <end position="56"/>
    </location>
</feature>
<name>A0ABT6WBW6_9ACTN</name>
<organism evidence="3 4">
    <name type="scientific">Actinoplanes sandaracinus</name>
    <dbReference type="NCBI Taxonomy" id="3045177"/>
    <lineage>
        <taxon>Bacteria</taxon>
        <taxon>Bacillati</taxon>
        <taxon>Actinomycetota</taxon>
        <taxon>Actinomycetes</taxon>
        <taxon>Micromonosporales</taxon>
        <taxon>Micromonosporaceae</taxon>
        <taxon>Actinoplanes</taxon>
    </lineage>
</organism>
<keyword evidence="2" id="KW-1133">Transmembrane helix</keyword>
<evidence type="ECO:0000256" key="2">
    <source>
        <dbReference type="SAM" id="Phobius"/>
    </source>
</evidence>
<accession>A0ABT6WBW6</accession>
<evidence type="ECO:0000313" key="4">
    <source>
        <dbReference type="Proteomes" id="UP001241758"/>
    </source>
</evidence>
<dbReference type="EMBL" id="JASCTH010000001">
    <property type="protein sequence ID" value="MDI6097194.1"/>
    <property type="molecule type" value="Genomic_DNA"/>
</dbReference>
<evidence type="ECO:0000256" key="1">
    <source>
        <dbReference type="SAM" id="MobiDB-lite"/>
    </source>
</evidence>